<evidence type="ECO:0000313" key="4">
    <source>
        <dbReference type="Proteomes" id="UP000298663"/>
    </source>
</evidence>
<keyword evidence="4" id="KW-1185">Reference proteome</keyword>
<name>A0A4U5N073_STECR</name>
<evidence type="ECO:0000313" key="3">
    <source>
        <dbReference type="EMBL" id="TKR75690.1"/>
    </source>
</evidence>
<reference evidence="3 4" key="1">
    <citation type="journal article" date="2015" name="Genome Biol.">
        <title>Comparative genomics of Steinernema reveals deeply conserved gene regulatory networks.</title>
        <authorList>
            <person name="Dillman A.R."/>
            <person name="Macchietto M."/>
            <person name="Porter C.F."/>
            <person name="Rogers A."/>
            <person name="Williams B."/>
            <person name="Antoshechkin I."/>
            <person name="Lee M.M."/>
            <person name="Goodwin Z."/>
            <person name="Lu X."/>
            <person name="Lewis E.E."/>
            <person name="Goodrich-Blair H."/>
            <person name="Stock S.P."/>
            <person name="Adams B.J."/>
            <person name="Sternberg P.W."/>
            <person name="Mortazavi A."/>
        </authorList>
    </citation>
    <scope>NUCLEOTIDE SEQUENCE [LARGE SCALE GENOMIC DNA]</scope>
    <source>
        <strain evidence="3 4">ALL</strain>
    </source>
</reference>
<dbReference type="Proteomes" id="UP000298663">
    <property type="component" value="Unassembled WGS sequence"/>
</dbReference>
<comment type="caution">
    <text evidence="3">The sequence shown here is derived from an EMBL/GenBank/DDBJ whole genome shotgun (WGS) entry which is preliminary data.</text>
</comment>
<feature type="signal peptide" evidence="2">
    <location>
        <begin position="1"/>
        <end position="38"/>
    </location>
</feature>
<dbReference type="AlphaFoldDB" id="A0A4U5N073"/>
<keyword evidence="1" id="KW-1133">Transmembrane helix</keyword>
<accession>A0A4U5N073</accession>
<sequence length="351" mass="39468">MFVFPYAILADFRPYHAPYISAMLILLILTLSATGTFGTDPDSQCTDVVQRGYEVAAFFGGLSVKANFTGQPIDLLQFYNQRVQAVNGIFNNQSSRLLLGYDDEVIALPYFIGKVVDFTESHEFVPAKPDSSLDMSSEETIADFGYLDPSSITLFQDIIFAGQKKYDIEKKDFVRAVDPRIIYSPGNHFDLTDKTSVAGDDGSKTLIGIVNGNKIYRQKCERKVPVNLKWDCGEGNCKEASVEGDNYCFYVQSCLVAYGPEQLFYDILVIPEPAVQKPALPLLTTTAAPRTTTTAEMPIRRRRRRYAEWEDEPMTLQDAWPLIPTVIALVVAVAWLVQIELERCRERRAHV</sequence>
<organism evidence="3 4">
    <name type="scientific">Steinernema carpocapsae</name>
    <name type="common">Entomopathogenic nematode</name>
    <dbReference type="NCBI Taxonomy" id="34508"/>
    <lineage>
        <taxon>Eukaryota</taxon>
        <taxon>Metazoa</taxon>
        <taxon>Ecdysozoa</taxon>
        <taxon>Nematoda</taxon>
        <taxon>Chromadorea</taxon>
        <taxon>Rhabditida</taxon>
        <taxon>Tylenchina</taxon>
        <taxon>Panagrolaimomorpha</taxon>
        <taxon>Strongyloidoidea</taxon>
        <taxon>Steinernematidae</taxon>
        <taxon>Steinernema</taxon>
    </lineage>
</organism>
<keyword evidence="1" id="KW-0472">Membrane</keyword>
<feature type="chain" id="PRO_5020379926" evidence="2">
    <location>
        <begin position="39"/>
        <end position="351"/>
    </location>
</feature>
<keyword evidence="1" id="KW-0812">Transmembrane</keyword>
<protein>
    <submittedName>
        <fullName evidence="3">Uncharacterized protein</fullName>
    </submittedName>
</protein>
<reference evidence="3 4" key="2">
    <citation type="journal article" date="2019" name="G3 (Bethesda)">
        <title>Hybrid Assembly of the Genome of the Entomopathogenic Nematode Steinernema carpocapsae Identifies the X-Chromosome.</title>
        <authorList>
            <person name="Serra L."/>
            <person name="Macchietto M."/>
            <person name="Macias-Munoz A."/>
            <person name="McGill C.J."/>
            <person name="Rodriguez I.M."/>
            <person name="Rodriguez B."/>
            <person name="Murad R."/>
            <person name="Mortazavi A."/>
        </authorList>
    </citation>
    <scope>NUCLEOTIDE SEQUENCE [LARGE SCALE GENOMIC DNA]</scope>
    <source>
        <strain evidence="3 4">ALL</strain>
    </source>
</reference>
<evidence type="ECO:0000256" key="2">
    <source>
        <dbReference type="SAM" id="SignalP"/>
    </source>
</evidence>
<evidence type="ECO:0000256" key="1">
    <source>
        <dbReference type="SAM" id="Phobius"/>
    </source>
</evidence>
<keyword evidence="2" id="KW-0732">Signal</keyword>
<gene>
    <name evidence="3" type="ORF">L596_016944</name>
</gene>
<dbReference type="EMBL" id="AZBU02000005">
    <property type="protein sequence ID" value="TKR75690.1"/>
    <property type="molecule type" value="Genomic_DNA"/>
</dbReference>
<feature type="transmembrane region" description="Helical" evidence="1">
    <location>
        <begin position="319"/>
        <end position="337"/>
    </location>
</feature>
<proteinExistence type="predicted"/>